<dbReference type="InterPro" id="IPR038765">
    <property type="entry name" value="Papain-like_cys_pep_sf"/>
</dbReference>
<dbReference type="PANTHER" id="PTHR46333">
    <property type="entry name" value="CYTOKINESIS PROTEIN 3"/>
    <property type="match status" value="1"/>
</dbReference>
<dbReference type="SMART" id="SM00460">
    <property type="entry name" value="TGc"/>
    <property type="match status" value="1"/>
</dbReference>
<keyword evidence="1" id="KW-0732">Signal</keyword>
<feature type="domain" description="Transglutaminase-like" evidence="2">
    <location>
        <begin position="166"/>
        <end position="222"/>
    </location>
</feature>
<dbReference type="InterPro" id="IPR002931">
    <property type="entry name" value="Transglutaminase-like"/>
</dbReference>
<dbReference type="PANTHER" id="PTHR46333:SF2">
    <property type="entry name" value="CYTOKINESIS PROTEIN 3"/>
    <property type="match status" value="1"/>
</dbReference>
<dbReference type="Proteomes" id="UP001595755">
    <property type="component" value="Unassembled WGS sequence"/>
</dbReference>
<accession>A0ABV8SA47</accession>
<dbReference type="RefSeq" id="WP_204604846.1">
    <property type="nucleotide sequence ID" value="NZ_JBHSED010000023.1"/>
</dbReference>
<dbReference type="EMBL" id="JBHSED010000023">
    <property type="protein sequence ID" value="MFC4304441.1"/>
    <property type="molecule type" value="Genomic_DNA"/>
</dbReference>
<dbReference type="InterPro" id="IPR052557">
    <property type="entry name" value="CAP/Cytokinesis_protein"/>
</dbReference>
<organism evidence="3 4">
    <name type="scientific">Cohnella boryungensis</name>
    <dbReference type="NCBI Taxonomy" id="768479"/>
    <lineage>
        <taxon>Bacteria</taxon>
        <taxon>Bacillati</taxon>
        <taxon>Bacillota</taxon>
        <taxon>Bacilli</taxon>
        <taxon>Bacillales</taxon>
        <taxon>Paenibacillaceae</taxon>
        <taxon>Cohnella</taxon>
    </lineage>
</organism>
<comment type="caution">
    <text evidence="3">The sequence shown here is derived from an EMBL/GenBank/DDBJ whole genome shotgun (WGS) entry which is preliminary data.</text>
</comment>
<sequence>MRTRVFTMIAASLLLLLTAGCGPFPSALAADGAVSEARMQQDIVNALKERKSSLQLKFTGKASTLKQTVKDTLEKAIRTDDYLHYVVKTYGYKATLKGDTATIAFSFTYWETLAQSAEVKRQVARALKRILTPSMNDHEKEKAIHDWIVTNLSYDTQLISHSAYDGLMNGKTVCQGYALLTYEMMKQAGIPVKIVEGTSRGRAHTWNLVQIAGQWYHLDTTWDDPVPDMAGKAYYNYYNLTDAQLRKDHHWKASASYPAATADYGQALKALGAKPSSKAEFYRKLYGTLGFSFLEDAYTVTSVSDLTDRIRRAADSRENELVVRYTRGGTVKSDLKKALNAQTGVAGMSYTMEDYTRTTINDKLLRIKLQY</sequence>
<dbReference type="Pfam" id="PF01841">
    <property type="entry name" value="Transglut_core"/>
    <property type="match status" value="1"/>
</dbReference>
<dbReference type="PROSITE" id="PS51257">
    <property type="entry name" value="PROKAR_LIPOPROTEIN"/>
    <property type="match status" value="1"/>
</dbReference>
<evidence type="ECO:0000313" key="4">
    <source>
        <dbReference type="Proteomes" id="UP001595755"/>
    </source>
</evidence>
<reference evidence="4" key="1">
    <citation type="journal article" date="2019" name="Int. J. Syst. Evol. Microbiol.">
        <title>The Global Catalogue of Microorganisms (GCM) 10K type strain sequencing project: providing services to taxonomists for standard genome sequencing and annotation.</title>
        <authorList>
            <consortium name="The Broad Institute Genomics Platform"/>
            <consortium name="The Broad Institute Genome Sequencing Center for Infectious Disease"/>
            <person name="Wu L."/>
            <person name="Ma J."/>
        </authorList>
    </citation>
    <scope>NUCLEOTIDE SEQUENCE [LARGE SCALE GENOMIC DNA]</scope>
    <source>
        <strain evidence="4">CGMCC 4.1641</strain>
    </source>
</reference>
<dbReference type="Gene3D" id="3.10.620.30">
    <property type="match status" value="1"/>
</dbReference>
<dbReference type="SUPFAM" id="SSF54001">
    <property type="entry name" value="Cysteine proteinases"/>
    <property type="match status" value="1"/>
</dbReference>
<keyword evidence="4" id="KW-1185">Reference proteome</keyword>
<feature type="chain" id="PRO_5045180614" evidence="1">
    <location>
        <begin position="30"/>
        <end position="371"/>
    </location>
</feature>
<feature type="signal peptide" evidence="1">
    <location>
        <begin position="1"/>
        <end position="29"/>
    </location>
</feature>
<proteinExistence type="predicted"/>
<gene>
    <name evidence="3" type="ORF">ACFO1S_13515</name>
</gene>
<evidence type="ECO:0000256" key="1">
    <source>
        <dbReference type="SAM" id="SignalP"/>
    </source>
</evidence>
<evidence type="ECO:0000259" key="2">
    <source>
        <dbReference type="SMART" id="SM00460"/>
    </source>
</evidence>
<name>A0ABV8SA47_9BACL</name>
<evidence type="ECO:0000313" key="3">
    <source>
        <dbReference type="EMBL" id="MFC4304441.1"/>
    </source>
</evidence>
<protein>
    <submittedName>
        <fullName evidence="3">Transglutaminase domain-containing protein</fullName>
    </submittedName>
</protein>